<evidence type="ECO:0000256" key="1">
    <source>
        <dbReference type="ARBA" id="ARBA00004141"/>
    </source>
</evidence>
<dbReference type="RefSeq" id="WP_013888300.1">
    <property type="nucleotide sequence ID" value="NC_015673.1"/>
</dbReference>
<dbReference type="Proteomes" id="UP000000492">
    <property type="component" value="Chromosome"/>
</dbReference>
<dbReference type="HOGENOM" id="CLU_058421_1_0_11"/>
<dbReference type="KEGG" id="crd:CRES_0928"/>
<feature type="region of interest" description="Disordered" evidence="5">
    <location>
        <begin position="229"/>
        <end position="255"/>
    </location>
</feature>
<keyword evidence="2" id="KW-0812">Transmembrane</keyword>
<dbReference type="Gene3D" id="1.10.287.700">
    <property type="entry name" value="Helix hairpin bin"/>
    <property type="match status" value="1"/>
</dbReference>
<evidence type="ECO:0000313" key="7">
    <source>
        <dbReference type="Proteomes" id="UP000000492"/>
    </source>
</evidence>
<dbReference type="GO" id="GO:0016020">
    <property type="term" value="C:membrane"/>
    <property type="evidence" value="ECO:0007669"/>
    <property type="project" value="UniProtKB-SubCell"/>
</dbReference>
<sequence length="255" mass="27247">MIRTLARPLLASAFAVDGAQMLKDSTKYSEEAAAITGQLRSVLPPNISTYIPKDAETNARILGGVKVAAAAALATGKAPRLAATTLAAIQVPTTLQRHAFWSAENKADKENKKRGLLTDAALLGGLFITSADTAGKPGLAWRVQKAMPGKSEQEKMIANAQAQGKEFASTASDQAQNFFEKTKDVAGQVSEAVSDYVDEHSDDWKSTAEDLKDSALNYRDQAVEFASDFSEKQGKGAKKAAKNARKRAKKAAKKF</sequence>
<keyword evidence="4" id="KW-0472">Membrane</keyword>
<name>F8E1C0_CORRG</name>
<gene>
    <name evidence="6" type="ordered locus">CRES_0928</name>
</gene>
<keyword evidence="7" id="KW-1185">Reference proteome</keyword>
<reference evidence="6 7" key="1">
    <citation type="journal article" date="2012" name="BMC Genomics">
        <title>Complete genome sequence, lifestyle, and multi-drug resistance of the human pathogen Corynebacterium resistens DSM 45100 isolated from blood samples of a leukemia patient.</title>
        <authorList>
            <person name="Schroder J."/>
            <person name="Maus I."/>
            <person name="Meyer K."/>
            <person name="Wordemann S."/>
            <person name="Blom J."/>
            <person name="Jaenicke S."/>
            <person name="Schneider J."/>
            <person name="Trost E."/>
            <person name="Tauch A."/>
        </authorList>
    </citation>
    <scope>NUCLEOTIDE SEQUENCE [LARGE SCALE GENOMIC DNA]</scope>
    <source>
        <strain evidence="7">DSM 45100 / JCM 12819 / CCUG 50093 / GTC 2026 / SICGH 158</strain>
    </source>
</reference>
<comment type="subcellular location">
    <subcellularLocation>
        <location evidence="1">Membrane</location>
        <topology evidence="1">Multi-pass membrane protein</topology>
    </subcellularLocation>
</comment>
<dbReference type="InterPro" id="IPR032808">
    <property type="entry name" value="DoxX"/>
</dbReference>
<evidence type="ECO:0008006" key="8">
    <source>
        <dbReference type="Google" id="ProtNLM"/>
    </source>
</evidence>
<organism evidence="6 7">
    <name type="scientific">Corynebacterium resistens (strain DSM 45100 / JCM 12819 / GTC 2026 / SICGH 158)</name>
    <dbReference type="NCBI Taxonomy" id="662755"/>
    <lineage>
        <taxon>Bacteria</taxon>
        <taxon>Bacillati</taxon>
        <taxon>Actinomycetota</taxon>
        <taxon>Actinomycetes</taxon>
        <taxon>Mycobacteriales</taxon>
        <taxon>Corynebacteriaceae</taxon>
        <taxon>Corynebacterium</taxon>
    </lineage>
</organism>
<evidence type="ECO:0000256" key="3">
    <source>
        <dbReference type="ARBA" id="ARBA00022989"/>
    </source>
</evidence>
<evidence type="ECO:0000256" key="4">
    <source>
        <dbReference type="ARBA" id="ARBA00023136"/>
    </source>
</evidence>
<dbReference type="Pfam" id="PF07681">
    <property type="entry name" value="DoxX"/>
    <property type="match status" value="1"/>
</dbReference>
<dbReference type="AlphaFoldDB" id="F8E1C0"/>
<evidence type="ECO:0000313" key="6">
    <source>
        <dbReference type="EMBL" id="AEI09284.1"/>
    </source>
</evidence>
<dbReference type="STRING" id="662755.CRES_0928"/>
<keyword evidence="3" id="KW-1133">Transmembrane helix</keyword>
<proteinExistence type="predicted"/>
<dbReference type="eggNOG" id="COG2259">
    <property type="taxonomic scope" value="Bacteria"/>
</dbReference>
<accession>F8E1C0</accession>
<evidence type="ECO:0000256" key="5">
    <source>
        <dbReference type="SAM" id="MobiDB-lite"/>
    </source>
</evidence>
<evidence type="ECO:0000256" key="2">
    <source>
        <dbReference type="ARBA" id="ARBA00022692"/>
    </source>
</evidence>
<dbReference type="EMBL" id="CP002857">
    <property type="protein sequence ID" value="AEI09284.1"/>
    <property type="molecule type" value="Genomic_DNA"/>
</dbReference>
<dbReference type="OrthoDB" id="329282at2"/>
<feature type="compositionally biased region" description="Basic residues" evidence="5">
    <location>
        <begin position="235"/>
        <end position="255"/>
    </location>
</feature>
<protein>
    <recommendedName>
        <fullName evidence="8">DoxX family protein</fullName>
    </recommendedName>
</protein>